<organism evidence="1 2">
    <name type="scientific">Catharanthus roseus</name>
    <name type="common">Madagascar periwinkle</name>
    <name type="synonym">Vinca rosea</name>
    <dbReference type="NCBI Taxonomy" id="4058"/>
    <lineage>
        <taxon>Eukaryota</taxon>
        <taxon>Viridiplantae</taxon>
        <taxon>Streptophyta</taxon>
        <taxon>Embryophyta</taxon>
        <taxon>Tracheophyta</taxon>
        <taxon>Spermatophyta</taxon>
        <taxon>Magnoliopsida</taxon>
        <taxon>eudicotyledons</taxon>
        <taxon>Gunneridae</taxon>
        <taxon>Pentapetalae</taxon>
        <taxon>asterids</taxon>
        <taxon>lamiids</taxon>
        <taxon>Gentianales</taxon>
        <taxon>Apocynaceae</taxon>
        <taxon>Rauvolfioideae</taxon>
        <taxon>Vinceae</taxon>
        <taxon>Catharanthinae</taxon>
        <taxon>Catharanthus</taxon>
    </lineage>
</organism>
<dbReference type="Proteomes" id="UP001060085">
    <property type="component" value="Linkage Group LG08"/>
</dbReference>
<comment type="caution">
    <text evidence="1">The sequence shown here is derived from an EMBL/GenBank/DDBJ whole genome shotgun (WGS) entry which is preliminary data.</text>
</comment>
<evidence type="ECO:0000313" key="1">
    <source>
        <dbReference type="EMBL" id="KAI5650715.1"/>
    </source>
</evidence>
<name>A0ACB9ZTH7_CATRO</name>
<protein>
    <submittedName>
        <fullName evidence="1">Uncharacterized protein</fullName>
    </submittedName>
</protein>
<keyword evidence="2" id="KW-1185">Reference proteome</keyword>
<gene>
    <name evidence="1" type="ORF">M9H77_36720</name>
</gene>
<reference evidence="2" key="1">
    <citation type="journal article" date="2023" name="Nat. Plants">
        <title>Single-cell RNA sequencing provides a high-resolution roadmap for understanding the multicellular compartmentation of specialized metabolism.</title>
        <authorList>
            <person name="Sun S."/>
            <person name="Shen X."/>
            <person name="Li Y."/>
            <person name="Li Y."/>
            <person name="Wang S."/>
            <person name="Li R."/>
            <person name="Zhang H."/>
            <person name="Shen G."/>
            <person name="Guo B."/>
            <person name="Wei J."/>
            <person name="Xu J."/>
            <person name="St-Pierre B."/>
            <person name="Chen S."/>
            <person name="Sun C."/>
        </authorList>
    </citation>
    <scope>NUCLEOTIDE SEQUENCE [LARGE SCALE GENOMIC DNA]</scope>
</reference>
<dbReference type="EMBL" id="CM044708">
    <property type="protein sequence ID" value="KAI5650715.1"/>
    <property type="molecule type" value="Genomic_DNA"/>
</dbReference>
<proteinExistence type="predicted"/>
<accession>A0ACB9ZTH7</accession>
<evidence type="ECO:0000313" key="2">
    <source>
        <dbReference type="Proteomes" id="UP001060085"/>
    </source>
</evidence>
<sequence length="298" mass="34954">MADYSTAFVQTWNLMEEGIMKLTNILEVGKPELQFTCADRIILYSAIYDLYAGKSYQAEQKLYDKYVESFGDYITSTVLPSLRLKHGEFMLQELVRRWSIHKTLVRVLSRLFQILDRFYVPRKSLPTLNEVGFSCFQKLVYQELSGEIRDAVISVEGFPSEIHREIHKEREGERIDRSLLKNVVDIFIIGMGKMDYYENDFEAALLNDTASYYSRKASNWTSEDSCQDYLLKAVECLKQEKERVFHYLHSSSETKLLAIVRHELLSSVYATQLLEQEHSRFHAFLRDDQVLFCRVQEL</sequence>